<name>A0ABN8L341_CHISP</name>
<dbReference type="PRINTS" id="PR00187">
    <property type="entry name" value="HAEMOCYANIN"/>
</dbReference>
<accession>A0ABN8L341</accession>
<gene>
    <name evidence="7" type="ORF">CHILSU_LOCUS4062</name>
</gene>
<dbReference type="InterPro" id="IPR014756">
    <property type="entry name" value="Ig_E-set"/>
</dbReference>
<dbReference type="Pfam" id="PF00372">
    <property type="entry name" value="Hemocyanin_M"/>
    <property type="match status" value="1"/>
</dbReference>
<dbReference type="Gene3D" id="1.20.1370.10">
    <property type="entry name" value="Hemocyanin, N-terminal domain"/>
    <property type="match status" value="1"/>
</dbReference>
<evidence type="ECO:0000256" key="2">
    <source>
        <dbReference type="ARBA" id="ARBA00038082"/>
    </source>
</evidence>
<keyword evidence="3" id="KW-0732">Signal</keyword>
<proteinExistence type="inferred from homology"/>
<evidence type="ECO:0000313" key="8">
    <source>
        <dbReference type="Proteomes" id="UP001153292"/>
    </source>
</evidence>
<organism evidence="7 8">
    <name type="scientific">Chilo suppressalis</name>
    <name type="common">Asiatic rice borer moth</name>
    <dbReference type="NCBI Taxonomy" id="168631"/>
    <lineage>
        <taxon>Eukaryota</taxon>
        <taxon>Metazoa</taxon>
        <taxon>Ecdysozoa</taxon>
        <taxon>Arthropoda</taxon>
        <taxon>Hexapoda</taxon>
        <taxon>Insecta</taxon>
        <taxon>Pterygota</taxon>
        <taxon>Neoptera</taxon>
        <taxon>Endopterygota</taxon>
        <taxon>Lepidoptera</taxon>
        <taxon>Glossata</taxon>
        <taxon>Ditrysia</taxon>
        <taxon>Pyraloidea</taxon>
        <taxon>Crambidae</taxon>
        <taxon>Crambinae</taxon>
        <taxon>Chilo</taxon>
    </lineage>
</organism>
<feature type="chain" id="PRO_5046887726" evidence="3">
    <location>
        <begin position="19"/>
        <end position="709"/>
    </location>
</feature>
<dbReference type="InterPro" id="IPR036697">
    <property type="entry name" value="Hemocyanin_N_sf"/>
</dbReference>
<dbReference type="SUPFAM" id="SSF48050">
    <property type="entry name" value="Hemocyanin, N-terminal domain"/>
    <property type="match status" value="1"/>
</dbReference>
<feature type="signal peptide" evidence="3">
    <location>
        <begin position="1"/>
        <end position="18"/>
    </location>
</feature>
<dbReference type="PANTHER" id="PTHR11511:SF5">
    <property type="entry name" value="FAT-BODY PROTEIN 1-RELATED"/>
    <property type="match status" value="1"/>
</dbReference>
<evidence type="ECO:0000259" key="5">
    <source>
        <dbReference type="Pfam" id="PF03722"/>
    </source>
</evidence>
<dbReference type="Gene3D" id="2.60.40.1520">
    <property type="entry name" value="Hemocyanin, C-terminal domain"/>
    <property type="match status" value="1"/>
</dbReference>
<evidence type="ECO:0000259" key="6">
    <source>
        <dbReference type="Pfam" id="PF03723"/>
    </source>
</evidence>
<evidence type="ECO:0000256" key="3">
    <source>
        <dbReference type="SAM" id="SignalP"/>
    </source>
</evidence>
<sequence>MARSVICLLALMLAGGLARPDPEPVPSQREHPHPVVVSHEDLEFQKKLLLIFYQPHQPLIPELNTVAQTWGLVKNIDQYNNATAVHISQQLIEGGWVLPFNVPFSVLEQQHRWQAATFFNLLYSAKTKDVFYKTLVYLRAHINEYMLVYVASVAIAHRPDTQGFIVPPLYEIFPSFFNNAEIMTTAQRISVHGKNYMEHYPSTYIWDNDVVIRRNATVWPYYTKYLPLSYFTHDFALNNFYYNMHILYPSWLGGETVPLVKDRRGEWYWFMHKQLVARYYMERLCNGLGEIPELDMHLVEEGYASGLIHQAGISYPVRPNYFLLEQPNFINEIIQIADYEHRIRDAIDLGYITTPNGEHVDIHSPDAIDVLGRLVQAGVDSPNNQYYKDFISIWKTLLGNSEVYSNVDLNGVKLVVPSALEQFQTTLRDEAFYMVWKRVLQMFASWHKKLPPYTKEELGLPGVVINKVEVDKLVTYFEHTYMNVTNYLPVNNNEEVPQSVLVEHNRLNHKVFGVRIHLSCQAPQNVVARLYLAPKYDSKGQEIPLEVNSQNFLQVDQLIYNCKQGQNVISYSSNDNQYVANDPTSIYNTYNKLVKALDGNEQYMYNIEHIDRYPQRLLLPKGRVGGMPFVVMVHIAPYHAPNVLYGTGYNPSLSLGIGSGARRITSDPLGFPVDRPLYPWQVEGLQNIYFEDVLIHHKHTPEVIVSHVE</sequence>
<evidence type="ECO:0000313" key="7">
    <source>
        <dbReference type="EMBL" id="CAH2984064.1"/>
    </source>
</evidence>
<dbReference type="Proteomes" id="UP001153292">
    <property type="component" value="Chromosome 18"/>
</dbReference>
<dbReference type="SUPFAM" id="SSF48056">
    <property type="entry name" value="Di-copper centre-containing domain"/>
    <property type="match status" value="1"/>
</dbReference>
<keyword evidence="1" id="KW-0758">Storage protein</keyword>
<evidence type="ECO:0000256" key="1">
    <source>
        <dbReference type="ARBA" id="ARBA00022761"/>
    </source>
</evidence>
<keyword evidence="8" id="KW-1185">Reference proteome</keyword>
<dbReference type="Pfam" id="PF03723">
    <property type="entry name" value="Hemocyanin_C"/>
    <property type="match status" value="1"/>
</dbReference>
<dbReference type="InterPro" id="IPR005203">
    <property type="entry name" value="Hemocyanin_C"/>
</dbReference>
<feature type="domain" description="Hemocyanin N-terminal" evidence="5">
    <location>
        <begin position="44"/>
        <end position="163"/>
    </location>
</feature>
<protein>
    <submittedName>
        <fullName evidence="7">Uncharacterized protein</fullName>
    </submittedName>
</protein>
<dbReference type="InterPro" id="IPR005204">
    <property type="entry name" value="Hemocyanin_N"/>
</dbReference>
<dbReference type="InterPro" id="IPR013788">
    <property type="entry name" value="Hemocyanin/hexamerin"/>
</dbReference>
<comment type="similarity">
    <text evidence="2">Belongs to the hemocyanin family.</text>
</comment>
<dbReference type="InterPro" id="IPR037020">
    <property type="entry name" value="Hemocyanin_C_sf"/>
</dbReference>
<dbReference type="PANTHER" id="PTHR11511">
    <property type="entry name" value="LARVAL STORAGE PROTEIN/PHENOLOXIDASE"/>
    <property type="match status" value="1"/>
</dbReference>
<dbReference type="InterPro" id="IPR008922">
    <property type="entry name" value="Di-copper_centre_dom_sf"/>
</dbReference>
<feature type="domain" description="Hemocyanin middle" evidence="4">
    <location>
        <begin position="168"/>
        <end position="443"/>
    </location>
</feature>
<dbReference type="SUPFAM" id="SSF81296">
    <property type="entry name" value="E set domains"/>
    <property type="match status" value="1"/>
</dbReference>
<dbReference type="InterPro" id="IPR000896">
    <property type="entry name" value="Hemocyanin/hexamerin_mid_dom"/>
</dbReference>
<dbReference type="EMBL" id="OU963911">
    <property type="protein sequence ID" value="CAH2984064.1"/>
    <property type="molecule type" value="Genomic_DNA"/>
</dbReference>
<reference evidence="7" key="1">
    <citation type="submission" date="2021-12" db="EMBL/GenBank/DDBJ databases">
        <authorList>
            <person name="King R."/>
        </authorList>
    </citation>
    <scope>NUCLEOTIDE SEQUENCE</scope>
</reference>
<dbReference type="Gene3D" id="1.10.1280.10">
    <property type="entry name" value="Di-copper center containing domain from catechol oxidase"/>
    <property type="match status" value="1"/>
</dbReference>
<feature type="domain" description="Hemocyanin C-terminal" evidence="6">
    <location>
        <begin position="452"/>
        <end position="697"/>
    </location>
</feature>
<dbReference type="Pfam" id="PF03722">
    <property type="entry name" value="Hemocyanin_N"/>
    <property type="match status" value="1"/>
</dbReference>
<evidence type="ECO:0000259" key="4">
    <source>
        <dbReference type="Pfam" id="PF00372"/>
    </source>
</evidence>